<proteinExistence type="predicted"/>
<organism evidence="2 3">
    <name type="scientific">Spizellomyces punctatus (strain DAOM BR117)</name>
    <dbReference type="NCBI Taxonomy" id="645134"/>
    <lineage>
        <taxon>Eukaryota</taxon>
        <taxon>Fungi</taxon>
        <taxon>Fungi incertae sedis</taxon>
        <taxon>Chytridiomycota</taxon>
        <taxon>Chytridiomycota incertae sedis</taxon>
        <taxon>Chytridiomycetes</taxon>
        <taxon>Spizellomycetales</taxon>
        <taxon>Spizellomycetaceae</taxon>
        <taxon>Spizellomyces</taxon>
    </lineage>
</organism>
<dbReference type="EMBL" id="KQ257450">
    <property type="protein sequence ID" value="KND04562.1"/>
    <property type="molecule type" value="Genomic_DNA"/>
</dbReference>
<dbReference type="OrthoDB" id="10327477at2759"/>
<reference evidence="2 3" key="1">
    <citation type="submission" date="2009-08" db="EMBL/GenBank/DDBJ databases">
        <title>The Genome Sequence of Spizellomyces punctatus strain DAOM BR117.</title>
        <authorList>
            <consortium name="The Broad Institute Genome Sequencing Platform"/>
            <person name="Russ C."/>
            <person name="Cuomo C."/>
            <person name="Shea T."/>
            <person name="Young S.K."/>
            <person name="Zeng Q."/>
            <person name="Koehrsen M."/>
            <person name="Haas B."/>
            <person name="Borodovsky M."/>
            <person name="Guigo R."/>
            <person name="Alvarado L."/>
            <person name="Berlin A."/>
            <person name="Bochicchio J."/>
            <person name="Borenstein D."/>
            <person name="Chapman S."/>
            <person name="Chen Z."/>
            <person name="Engels R."/>
            <person name="Freedman E."/>
            <person name="Gellesch M."/>
            <person name="Goldberg J."/>
            <person name="Griggs A."/>
            <person name="Gujja S."/>
            <person name="Heiman D."/>
            <person name="Hepburn T."/>
            <person name="Howarth C."/>
            <person name="Jen D."/>
            <person name="Larson L."/>
            <person name="Lewis B."/>
            <person name="Mehta T."/>
            <person name="Park D."/>
            <person name="Pearson M."/>
            <person name="Roberts A."/>
            <person name="Saif S."/>
            <person name="Shenoy N."/>
            <person name="Sisk P."/>
            <person name="Stolte C."/>
            <person name="Sykes S."/>
            <person name="Thomson T."/>
            <person name="Walk T."/>
            <person name="White J."/>
            <person name="Yandava C."/>
            <person name="Burger G."/>
            <person name="Gray M.W."/>
            <person name="Holland P.W.H."/>
            <person name="King N."/>
            <person name="Lang F.B.F."/>
            <person name="Roger A.J."/>
            <person name="Ruiz-Trillo I."/>
            <person name="Lander E."/>
            <person name="Nusbaum C."/>
        </authorList>
    </citation>
    <scope>NUCLEOTIDE SEQUENCE [LARGE SCALE GENOMIC DNA]</scope>
    <source>
        <strain evidence="2 3">DAOM BR117</strain>
    </source>
</reference>
<accession>A0A0L0HU13</accession>
<protein>
    <submittedName>
        <fullName evidence="2">Uncharacterized protein</fullName>
    </submittedName>
</protein>
<evidence type="ECO:0000313" key="2">
    <source>
        <dbReference type="EMBL" id="KND04562.1"/>
    </source>
</evidence>
<sequence>MIYSNILRANRSLASIRHVRFPKSPTITSHFIRSRSTTPLLAPHQPEPLETGAVEDFEVDTSPEAIEERMREFNAKSHLPVAEESPHETGVNESATIRRDILAEVDPERIPKEGNQGIRKVSFKPADPTESA</sequence>
<dbReference type="RefSeq" id="XP_016612601.1">
    <property type="nucleotide sequence ID" value="XM_016756969.1"/>
</dbReference>
<keyword evidence="3" id="KW-1185">Reference proteome</keyword>
<evidence type="ECO:0000313" key="3">
    <source>
        <dbReference type="Proteomes" id="UP000053201"/>
    </source>
</evidence>
<dbReference type="VEuPathDB" id="FungiDB:SPPG_08829"/>
<dbReference type="AlphaFoldDB" id="A0A0L0HU13"/>
<dbReference type="InParanoid" id="A0A0L0HU13"/>
<name>A0A0L0HU13_SPIPD</name>
<gene>
    <name evidence="2" type="ORF">SPPG_08829</name>
</gene>
<feature type="region of interest" description="Disordered" evidence="1">
    <location>
        <begin position="77"/>
        <end position="132"/>
    </location>
</feature>
<evidence type="ECO:0000256" key="1">
    <source>
        <dbReference type="SAM" id="MobiDB-lite"/>
    </source>
</evidence>
<dbReference type="GeneID" id="27691954"/>
<feature type="compositionally biased region" description="Basic and acidic residues" evidence="1">
    <location>
        <begin position="96"/>
        <end position="112"/>
    </location>
</feature>
<dbReference type="Proteomes" id="UP000053201">
    <property type="component" value="Unassembled WGS sequence"/>
</dbReference>
<feature type="region of interest" description="Disordered" evidence="1">
    <location>
        <begin position="32"/>
        <end position="57"/>
    </location>
</feature>